<accession>A0A3P7NS87</accession>
<feature type="transmembrane region" description="Helical" evidence="1">
    <location>
        <begin position="141"/>
        <end position="163"/>
    </location>
</feature>
<dbReference type="OrthoDB" id="2131567at2759"/>
<dbReference type="AlphaFoldDB" id="A0A3P7NS87"/>
<keyword evidence="1" id="KW-1133">Transmembrane helix</keyword>
<dbReference type="EMBL" id="UYRU01052528">
    <property type="protein sequence ID" value="VDN11909.1"/>
    <property type="molecule type" value="Genomic_DNA"/>
</dbReference>
<organism evidence="2 3">
    <name type="scientific">Dibothriocephalus latus</name>
    <name type="common">Fish tapeworm</name>
    <name type="synonym">Diphyllobothrium latum</name>
    <dbReference type="NCBI Taxonomy" id="60516"/>
    <lineage>
        <taxon>Eukaryota</taxon>
        <taxon>Metazoa</taxon>
        <taxon>Spiralia</taxon>
        <taxon>Lophotrochozoa</taxon>
        <taxon>Platyhelminthes</taxon>
        <taxon>Cestoda</taxon>
        <taxon>Eucestoda</taxon>
        <taxon>Diphyllobothriidea</taxon>
        <taxon>Diphyllobothriidae</taxon>
        <taxon>Dibothriocephalus</taxon>
    </lineage>
</organism>
<proteinExistence type="predicted"/>
<protein>
    <submittedName>
        <fullName evidence="2">Uncharacterized protein</fullName>
    </submittedName>
</protein>
<keyword evidence="1" id="KW-0812">Transmembrane</keyword>
<gene>
    <name evidence="2" type="ORF">DILT_LOCUS7740</name>
</gene>
<reference evidence="2 3" key="1">
    <citation type="submission" date="2018-11" db="EMBL/GenBank/DDBJ databases">
        <authorList>
            <consortium name="Pathogen Informatics"/>
        </authorList>
    </citation>
    <scope>NUCLEOTIDE SEQUENCE [LARGE SCALE GENOMIC DNA]</scope>
</reference>
<keyword evidence="1" id="KW-0472">Membrane</keyword>
<name>A0A3P7NS87_DIBLA</name>
<evidence type="ECO:0000256" key="1">
    <source>
        <dbReference type="SAM" id="Phobius"/>
    </source>
</evidence>
<keyword evidence="3" id="KW-1185">Reference proteome</keyword>
<evidence type="ECO:0000313" key="2">
    <source>
        <dbReference type="EMBL" id="VDN11909.1"/>
    </source>
</evidence>
<sequence length="195" mass="22163">MICCILNVKIGDRVDQICQPIVIPSPSPDTAYSWGGLSKVDSARWDVFNLTSEELTMNGTSGKQPILFIASFAVPSETKQLRKISPVGFSVMFLDDDRPCSFGYCKAGICKESNFGRVARLWPWFTYFAESQWTVVLWDNVVIAVILLSLSIWIPCSVLLNHLEELIFVRDRNGKVHFLQYLNTAQIRNTRIMKH</sequence>
<evidence type="ECO:0000313" key="3">
    <source>
        <dbReference type="Proteomes" id="UP000281553"/>
    </source>
</evidence>
<dbReference type="Proteomes" id="UP000281553">
    <property type="component" value="Unassembled WGS sequence"/>
</dbReference>